<accession>A0A1M7G408</accession>
<dbReference type="InterPro" id="IPR050259">
    <property type="entry name" value="SDR"/>
</dbReference>
<evidence type="ECO:0000256" key="2">
    <source>
        <dbReference type="ARBA" id="ARBA00023002"/>
    </source>
</evidence>
<evidence type="ECO:0000313" key="5">
    <source>
        <dbReference type="Proteomes" id="UP000184420"/>
    </source>
</evidence>
<dbReference type="SMART" id="SM00822">
    <property type="entry name" value="PKS_KR"/>
    <property type="match status" value="1"/>
</dbReference>
<dbReference type="NCBIfam" id="NF009466">
    <property type="entry name" value="PRK12826.1-2"/>
    <property type="match status" value="1"/>
</dbReference>
<dbReference type="Proteomes" id="UP000184420">
    <property type="component" value="Unassembled WGS sequence"/>
</dbReference>
<dbReference type="PANTHER" id="PTHR42879:SF2">
    <property type="entry name" value="3-OXOACYL-[ACYL-CARRIER-PROTEIN] REDUCTASE FABG"/>
    <property type="match status" value="1"/>
</dbReference>
<dbReference type="PRINTS" id="PR00081">
    <property type="entry name" value="GDHRDH"/>
</dbReference>
<keyword evidence="5" id="KW-1185">Reference proteome</keyword>
<protein>
    <submittedName>
        <fullName evidence="4">3-oxoacyl-[acyl-carrier protein] reductase</fullName>
    </submittedName>
</protein>
<dbReference type="InterPro" id="IPR036291">
    <property type="entry name" value="NAD(P)-bd_dom_sf"/>
</dbReference>
<keyword evidence="2" id="KW-0560">Oxidoreductase</keyword>
<dbReference type="PANTHER" id="PTHR42879">
    <property type="entry name" value="3-OXOACYL-(ACYL-CARRIER-PROTEIN) REDUCTASE"/>
    <property type="match status" value="1"/>
</dbReference>
<dbReference type="PRINTS" id="PR00080">
    <property type="entry name" value="SDRFAMILY"/>
</dbReference>
<dbReference type="SUPFAM" id="SSF51735">
    <property type="entry name" value="NAD(P)-binding Rossmann-fold domains"/>
    <property type="match status" value="1"/>
</dbReference>
<dbReference type="NCBIfam" id="NF004200">
    <property type="entry name" value="PRK05653.1-5"/>
    <property type="match status" value="1"/>
</dbReference>
<feature type="domain" description="Ketoreductase" evidence="3">
    <location>
        <begin position="2"/>
        <end position="189"/>
    </location>
</feature>
<dbReference type="FunFam" id="3.40.50.720:FF:000173">
    <property type="entry name" value="3-oxoacyl-[acyl-carrier protein] reductase"/>
    <property type="match status" value="1"/>
</dbReference>
<dbReference type="Pfam" id="PF13561">
    <property type="entry name" value="adh_short_C2"/>
    <property type="match status" value="1"/>
</dbReference>
<evidence type="ECO:0000313" key="4">
    <source>
        <dbReference type="EMBL" id="SHM11112.1"/>
    </source>
</evidence>
<dbReference type="OrthoDB" id="9803333at2"/>
<dbReference type="RefSeq" id="WP_073083583.1">
    <property type="nucleotide sequence ID" value="NZ_FRBL01000006.1"/>
</dbReference>
<dbReference type="Gene3D" id="3.40.50.720">
    <property type="entry name" value="NAD(P)-binding Rossmann-like Domain"/>
    <property type="match status" value="1"/>
</dbReference>
<gene>
    <name evidence="4" type="ORF">SAMN05444266_106396</name>
</gene>
<organism evidence="4 5">
    <name type="scientific">Chitinophaga jiangningensis</name>
    <dbReference type="NCBI Taxonomy" id="1419482"/>
    <lineage>
        <taxon>Bacteria</taxon>
        <taxon>Pseudomonadati</taxon>
        <taxon>Bacteroidota</taxon>
        <taxon>Chitinophagia</taxon>
        <taxon>Chitinophagales</taxon>
        <taxon>Chitinophagaceae</taxon>
        <taxon>Chitinophaga</taxon>
    </lineage>
</organism>
<evidence type="ECO:0000256" key="1">
    <source>
        <dbReference type="ARBA" id="ARBA00006484"/>
    </source>
</evidence>
<reference evidence="4 5" key="1">
    <citation type="submission" date="2016-11" db="EMBL/GenBank/DDBJ databases">
        <authorList>
            <person name="Jaros S."/>
            <person name="Januszkiewicz K."/>
            <person name="Wedrychowicz H."/>
        </authorList>
    </citation>
    <scope>NUCLEOTIDE SEQUENCE [LARGE SCALE GENOMIC DNA]</scope>
    <source>
        <strain evidence="4 5">DSM 27406</strain>
    </source>
</reference>
<sequence length="242" mass="25629">MKCALITGGSRGIGRAVCIKMAELGYHVLINYKGNEAAALETLEAVKAAGSTGELLQFNVGSAEEVSSVLGAWMEAHKEDQIEVLVNNAGVREDGLMFMMSEAQWNNVLNISLNGFYYVTKQVLSSMLMKRYGRIINMVSLSGIKGLAGQTNYSAAKAGVIGATKALAQEIAKRGVTVNAVAPGFIKTDMTAELNEKELAAQVPMNRFGTAEEVAEAVAFFASKGAGYITGEVLSINGGLYT</sequence>
<dbReference type="InterPro" id="IPR002347">
    <property type="entry name" value="SDR_fam"/>
</dbReference>
<dbReference type="EMBL" id="FRBL01000006">
    <property type="protein sequence ID" value="SHM11112.1"/>
    <property type="molecule type" value="Genomic_DNA"/>
</dbReference>
<name>A0A1M7G408_9BACT</name>
<dbReference type="AlphaFoldDB" id="A0A1M7G408"/>
<proteinExistence type="inferred from homology"/>
<dbReference type="InterPro" id="IPR057326">
    <property type="entry name" value="KR_dom"/>
</dbReference>
<evidence type="ECO:0000259" key="3">
    <source>
        <dbReference type="SMART" id="SM00822"/>
    </source>
</evidence>
<dbReference type="STRING" id="1419482.SAMN05444266_106396"/>
<dbReference type="GO" id="GO:0016491">
    <property type="term" value="F:oxidoreductase activity"/>
    <property type="evidence" value="ECO:0007669"/>
    <property type="project" value="UniProtKB-KW"/>
</dbReference>
<comment type="similarity">
    <text evidence="1">Belongs to the short-chain dehydrogenases/reductases (SDR) family.</text>
</comment>